<feature type="compositionally biased region" description="Basic and acidic residues" evidence="1">
    <location>
        <begin position="23"/>
        <end position="36"/>
    </location>
</feature>
<accession>A0AAD7GPB3</accession>
<evidence type="ECO:0000313" key="3">
    <source>
        <dbReference type="Proteomes" id="UP001221757"/>
    </source>
</evidence>
<gene>
    <name evidence="2" type="ORF">B0H17DRAFT_1177665</name>
</gene>
<protein>
    <submittedName>
        <fullName evidence="2">Uncharacterized protein</fullName>
    </submittedName>
</protein>
<feature type="region of interest" description="Disordered" evidence="1">
    <location>
        <begin position="369"/>
        <end position="408"/>
    </location>
</feature>
<evidence type="ECO:0000256" key="1">
    <source>
        <dbReference type="SAM" id="MobiDB-lite"/>
    </source>
</evidence>
<feature type="region of interest" description="Disordered" evidence="1">
    <location>
        <begin position="251"/>
        <end position="293"/>
    </location>
</feature>
<feature type="compositionally biased region" description="Basic and acidic residues" evidence="1">
    <location>
        <begin position="273"/>
        <end position="282"/>
    </location>
</feature>
<dbReference type="Proteomes" id="UP001221757">
    <property type="component" value="Unassembled WGS sequence"/>
</dbReference>
<feature type="region of interest" description="Disordered" evidence="1">
    <location>
        <begin position="1"/>
        <end position="36"/>
    </location>
</feature>
<comment type="caution">
    <text evidence="2">The sequence shown here is derived from an EMBL/GenBank/DDBJ whole genome shotgun (WGS) entry which is preliminary data.</text>
</comment>
<dbReference type="AlphaFoldDB" id="A0AAD7GPB3"/>
<dbReference type="EMBL" id="JARKIE010000030">
    <property type="protein sequence ID" value="KAJ7697436.1"/>
    <property type="molecule type" value="Genomic_DNA"/>
</dbReference>
<name>A0AAD7GPB3_MYCRO</name>
<evidence type="ECO:0000313" key="2">
    <source>
        <dbReference type="EMBL" id="KAJ7697436.1"/>
    </source>
</evidence>
<keyword evidence="3" id="KW-1185">Reference proteome</keyword>
<reference evidence="2" key="1">
    <citation type="submission" date="2023-03" db="EMBL/GenBank/DDBJ databases">
        <title>Massive genome expansion in bonnet fungi (Mycena s.s.) driven by repeated elements and novel gene families across ecological guilds.</title>
        <authorList>
            <consortium name="Lawrence Berkeley National Laboratory"/>
            <person name="Harder C.B."/>
            <person name="Miyauchi S."/>
            <person name="Viragh M."/>
            <person name="Kuo A."/>
            <person name="Thoen E."/>
            <person name="Andreopoulos B."/>
            <person name="Lu D."/>
            <person name="Skrede I."/>
            <person name="Drula E."/>
            <person name="Henrissat B."/>
            <person name="Morin E."/>
            <person name="Kohler A."/>
            <person name="Barry K."/>
            <person name="LaButti K."/>
            <person name="Morin E."/>
            <person name="Salamov A."/>
            <person name="Lipzen A."/>
            <person name="Mereny Z."/>
            <person name="Hegedus B."/>
            <person name="Baldrian P."/>
            <person name="Stursova M."/>
            <person name="Weitz H."/>
            <person name="Taylor A."/>
            <person name="Grigoriev I.V."/>
            <person name="Nagy L.G."/>
            <person name="Martin F."/>
            <person name="Kauserud H."/>
        </authorList>
    </citation>
    <scope>NUCLEOTIDE SEQUENCE</scope>
    <source>
        <strain evidence="2">CBHHK067</strain>
    </source>
</reference>
<sequence>MSAKDTEGNAYTESPFGNYSAREFSKEKKMNDEAKRLSRGRAGANLNEFCRSIGAARWTSHSTGVGASADRNAESAGAEVWVKTSTRAMRIGEGSSEVAGATNIPTRLNDTEKGARCQKLLEFKRIPQQHSFGGWAEDGVGLAAIAGGVGRGSRRRRKGLSNGLQKIKRWLQRVCDIPMELTKNCTSIVPASQSRPKRTIYSAGATDEFRVVKDVVRVGIAVWSRTRLTPGPTNIPGEAVTLPSAQFHISALPFQSPPPHEETARSARGSAPDIRHATDTRRRRDKRRRESTAPACCISHFGRSALSVRTASDARPNLGIGHARARGWPYELQITGHKPARIKSVVRSGEDGMQDGDTTAKIRMETPPRSMGAINFGWEGMGTASRRGRGTAMRKASRLGGQPKMRARGGDAPKYLHLIFLTGARRRGMGGMASCVGTSIRTGSRECAGAQDAQGARSTHAPRANYDQLRRTRRGTTAHADCGTVASALDALIGGSTAGEGREGTHQGDGYGEAVPNLSVVASGLQITSIALS</sequence>
<proteinExistence type="predicted"/>
<organism evidence="2 3">
    <name type="scientific">Mycena rosella</name>
    <name type="common">Pink bonnet</name>
    <name type="synonym">Agaricus rosellus</name>
    <dbReference type="NCBI Taxonomy" id="1033263"/>
    <lineage>
        <taxon>Eukaryota</taxon>
        <taxon>Fungi</taxon>
        <taxon>Dikarya</taxon>
        <taxon>Basidiomycota</taxon>
        <taxon>Agaricomycotina</taxon>
        <taxon>Agaricomycetes</taxon>
        <taxon>Agaricomycetidae</taxon>
        <taxon>Agaricales</taxon>
        <taxon>Marasmiineae</taxon>
        <taxon>Mycenaceae</taxon>
        <taxon>Mycena</taxon>
    </lineage>
</organism>